<evidence type="ECO:0000313" key="1">
    <source>
        <dbReference type="EMBL" id="EGG50938.1"/>
    </source>
</evidence>
<proteinExistence type="predicted"/>
<dbReference type="Proteomes" id="UP000005546">
    <property type="component" value="Unassembled WGS sequence"/>
</dbReference>
<dbReference type="HOGENOM" id="CLU_3155843_0_0_10"/>
<comment type="caution">
    <text evidence="1">The sequence shown here is derived from an EMBL/GenBank/DDBJ whole genome shotgun (WGS) entry which is preliminary data.</text>
</comment>
<dbReference type="STRING" id="762982.HMPREF9442_02993"/>
<dbReference type="EMBL" id="AFBR01000090">
    <property type="protein sequence ID" value="EGG50938.1"/>
    <property type="molecule type" value="Genomic_DNA"/>
</dbReference>
<dbReference type="AlphaFoldDB" id="F3QXQ5"/>
<organism evidence="1 2">
    <name type="scientific">Paraprevotella xylaniphila YIT 11841</name>
    <dbReference type="NCBI Taxonomy" id="762982"/>
    <lineage>
        <taxon>Bacteria</taxon>
        <taxon>Pseudomonadati</taxon>
        <taxon>Bacteroidota</taxon>
        <taxon>Bacteroidia</taxon>
        <taxon>Bacteroidales</taxon>
        <taxon>Prevotellaceae</taxon>
        <taxon>Paraprevotella</taxon>
    </lineage>
</organism>
<gene>
    <name evidence="1" type="ORF">HMPREF9442_02993</name>
</gene>
<evidence type="ECO:0000313" key="2">
    <source>
        <dbReference type="Proteomes" id="UP000005546"/>
    </source>
</evidence>
<keyword evidence="2" id="KW-1185">Reference proteome</keyword>
<reference evidence="1 2" key="1">
    <citation type="submission" date="2011-02" db="EMBL/GenBank/DDBJ databases">
        <authorList>
            <person name="Weinstock G."/>
            <person name="Sodergren E."/>
            <person name="Clifton S."/>
            <person name="Fulton L."/>
            <person name="Fulton B."/>
            <person name="Courtney L."/>
            <person name="Fronick C."/>
            <person name="Harrison M."/>
            <person name="Strong C."/>
            <person name="Farmer C."/>
            <person name="Delahaunty K."/>
            <person name="Markovic C."/>
            <person name="Hall O."/>
            <person name="Minx P."/>
            <person name="Tomlinson C."/>
            <person name="Mitreva M."/>
            <person name="Hou S."/>
            <person name="Chen J."/>
            <person name="Wollam A."/>
            <person name="Pepin K.H."/>
            <person name="Johnson M."/>
            <person name="Bhonagiri V."/>
            <person name="Zhang X."/>
            <person name="Suruliraj S."/>
            <person name="Warren W."/>
            <person name="Chinwalla A."/>
            <person name="Mardis E.R."/>
            <person name="Wilson R.K."/>
        </authorList>
    </citation>
    <scope>NUCLEOTIDE SEQUENCE [LARGE SCALE GENOMIC DNA]</scope>
    <source>
        <strain evidence="1 2">YIT 11841</strain>
    </source>
</reference>
<sequence length="48" mass="5882">MQDSPYKSTVQKNLFRISYSMKLQNYVFFAIKRYCFQYIDAFLKELTL</sequence>
<protein>
    <submittedName>
        <fullName evidence="1">Uncharacterized protein</fullName>
    </submittedName>
</protein>
<name>F3QXQ5_9BACT</name>
<accession>F3QXQ5</accession>